<dbReference type="CDD" id="cd13578">
    <property type="entry name" value="PBP2_Bug27"/>
    <property type="match status" value="1"/>
</dbReference>
<reference evidence="3" key="1">
    <citation type="submission" date="2006-12" db="EMBL/GenBank/DDBJ databases">
        <title>Complete sequence of chromosome 1 of Verminephrobacter eiseniae EF01-2.</title>
        <authorList>
            <person name="Copeland A."/>
            <person name="Lucas S."/>
            <person name="Lapidus A."/>
            <person name="Barry K."/>
            <person name="Detter J.C."/>
            <person name="Glavina del Rio T."/>
            <person name="Dalin E."/>
            <person name="Tice H."/>
            <person name="Pitluck S."/>
            <person name="Chertkov O."/>
            <person name="Brettin T."/>
            <person name="Bruce D."/>
            <person name="Han C."/>
            <person name="Tapia R."/>
            <person name="Gilna P."/>
            <person name="Schmutz J."/>
            <person name="Larimer F."/>
            <person name="Land M."/>
            <person name="Hauser L."/>
            <person name="Kyrpides N."/>
            <person name="Kim E."/>
            <person name="Stahl D."/>
            <person name="Richardson P."/>
        </authorList>
    </citation>
    <scope>NUCLEOTIDE SEQUENCE [LARGE SCALE GENOMIC DNA]</scope>
    <source>
        <strain evidence="3">EF01-2</strain>
    </source>
</reference>
<evidence type="ECO:0000313" key="3">
    <source>
        <dbReference type="Proteomes" id="UP000000374"/>
    </source>
</evidence>
<organism evidence="2 3">
    <name type="scientific">Verminephrobacter eiseniae (strain EF01-2)</name>
    <dbReference type="NCBI Taxonomy" id="391735"/>
    <lineage>
        <taxon>Bacteria</taxon>
        <taxon>Pseudomonadati</taxon>
        <taxon>Pseudomonadota</taxon>
        <taxon>Betaproteobacteria</taxon>
        <taxon>Burkholderiales</taxon>
        <taxon>Comamonadaceae</taxon>
        <taxon>Verminephrobacter</taxon>
    </lineage>
</organism>
<dbReference type="InterPro" id="IPR005064">
    <property type="entry name" value="BUG"/>
</dbReference>
<proteinExistence type="inferred from homology"/>
<dbReference type="AlphaFoldDB" id="A1WHL1"/>
<dbReference type="InterPro" id="IPR042100">
    <property type="entry name" value="Bug_dom1"/>
</dbReference>
<dbReference type="PIRSF" id="PIRSF017082">
    <property type="entry name" value="YflP"/>
    <property type="match status" value="1"/>
</dbReference>
<sequence length="312" mass="32253">MALPPLAVAVAAQPVYPSRPITMIVPFSAGGGTDSIARDMARNMADRLGQPVVIDNRGGAGGAIGADMVAKAKPDGYTVLFATSSFATNAAITVDLPYDAVKSFTPVAMIGRGPLLVVASPQLGVKRMADVIAVAKTRPGGLNFCSAGNGSINHLAGEMLRQKAGLQMTHVPFKGSSPATVELLSGRVDLFFSTVPTILPFVRDGKLPVLAVTSAQRSPLFPGVPTMAEAGIASFDVSTWWGVLAPAKTPAAIVEALNRAINDAAAAEPVKGRLVSEGADPVQLTPAAFGQELGKELALWRAVARHLGMPLR</sequence>
<comment type="similarity">
    <text evidence="1">Belongs to the UPF0065 (bug) family.</text>
</comment>
<protein>
    <submittedName>
        <fullName evidence="2">Transcriptional regulator, Fis family</fullName>
    </submittedName>
</protein>
<dbReference type="HOGENOM" id="CLU_045683_0_0_4"/>
<name>A1WHL1_VEREI</name>
<evidence type="ECO:0000256" key="1">
    <source>
        <dbReference type="ARBA" id="ARBA00006987"/>
    </source>
</evidence>
<dbReference type="Gene3D" id="3.40.190.150">
    <property type="entry name" value="Bordetella uptake gene, domain 1"/>
    <property type="match status" value="1"/>
</dbReference>
<keyword evidence="3" id="KW-1185">Reference proteome</keyword>
<dbReference type="EMBL" id="CP000542">
    <property type="protein sequence ID" value="ABM57118.1"/>
    <property type="molecule type" value="Genomic_DNA"/>
</dbReference>
<dbReference type="Pfam" id="PF03401">
    <property type="entry name" value="TctC"/>
    <property type="match status" value="1"/>
</dbReference>
<dbReference type="STRING" id="391735.Veis_1351"/>
<evidence type="ECO:0000313" key="2">
    <source>
        <dbReference type="EMBL" id="ABM57118.1"/>
    </source>
</evidence>
<dbReference type="Proteomes" id="UP000000374">
    <property type="component" value="Chromosome"/>
</dbReference>
<accession>A1WHL1</accession>
<gene>
    <name evidence="2" type="ordered locus">Veis_1351</name>
</gene>
<dbReference type="eggNOG" id="COG3181">
    <property type="taxonomic scope" value="Bacteria"/>
</dbReference>
<dbReference type="SUPFAM" id="SSF53850">
    <property type="entry name" value="Periplasmic binding protein-like II"/>
    <property type="match status" value="1"/>
</dbReference>
<dbReference type="PANTHER" id="PTHR42928:SF5">
    <property type="entry name" value="BLR1237 PROTEIN"/>
    <property type="match status" value="1"/>
</dbReference>
<dbReference type="PANTHER" id="PTHR42928">
    <property type="entry name" value="TRICARBOXYLATE-BINDING PROTEIN"/>
    <property type="match status" value="1"/>
</dbReference>
<dbReference type="Gene3D" id="3.40.190.10">
    <property type="entry name" value="Periplasmic binding protein-like II"/>
    <property type="match status" value="1"/>
</dbReference>
<dbReference type="KEGG" id="vei:Veis_1351"/>